<keyword evidence="6 9" id="KW-1133">Transmembrane helix</keyword>
<feature type="domain" description="Bacterial sugar transferase" evidence="10">
    <location>
        <begin position="22"/>
        <end position="212"/>
    </location>
</feature>
<protein>
    <submittedName>
        <fullName evidence="11">Exopolysaccharide production protein ExoY</fullName>
    </submittedName>
</protein>
<comment type="subcellular location">
    <subcellularLocation>
        <location evidence="1">Cell membrane</location>
    </subcellularLocation>
</comment>
<evidence type="ECO:0000313" key="11">
    <source>
        <dbReference type="EMBL" id="SIT06240.1"/>
    </source>
</evidence>
<keyword evidence="7 9" id="KW-0472">Membrane</keyword>
<evidence type="ECO:0000256" key="2">
    <source>
        <dbReference type="ARBA" id="ARBA00006464"/>
    </source>
</evidence>
<dbReference type="OrthoDB" id="9808602at2"/>
<name>A0A1N7P6Q8_9RHOB</name>
<dbReference type="GO" id="GO:0016780">
    <property type="term" value="F:phosphotransferase activity, for other substituted phosphate groups"/>
    <property type="evidence" value="ECO:0007669"/>
    <property type="project" value="TreeGrafter"/>
</dbReference>
<organism evidence="11 12">
    <name type="scientific">Roseivivax lentus</name>
    <dbReference type="NCBI Taxonomy" id="633194"/>
    <lineage>
        <taxon>Bacteria</taxon>
        <taxon>Pseudomonadati</taxon>
        <taxon>Pseudomonadota</taxon>
        <taxon>Alphaproteobacteria</taxon>
        <taxon>Rhodobacterales</taxon>
        <taxon>Roseobacteraceae</taxon>
        <taxon>Roseivivax</taxon>
    </lineage>
</organism>
<accession>A0A1N7P6Q8</accession>
<evidence type="ECO:0000256" key="9">
    <source>
        <dbReference type="SAM" id="Phobius"/>
    </source>
</evidence>
<dbReference type="AlphaFoldDB" id="A0A1N7P6Q8"/>
<evidence type="ECO:0000256" key="5">
    <source>
        <dbReference type="ARBA" id="ARBA00022692"/>
    </source>
</evidence>
<evidence type="ECO:0000256" key="8">
    <source>
        <dbReference type="ARBA" id="ARBA00023169"/>
    </source>
</evidence>
<dbReference type="Pfam" id="PF02397">
    <property type="entry name" value="Bac_transf"/>
    <property type="match status" value="1"/>
</dbReference>
<gene>
    <name evidence="11" type="ORF">SAMN05421759_11329</name>
</gene>
<dbReference type="EMBL" id="FTOQ01000013">
    <property type="protein sequence ID" value="SIT06240.1"/>
    <property type="molecule type" value="Genomic_DNA"/>
</dbReference>
<evidence type="ECO:0000256" key="1">
    <source>
        <dbReference type="ARBA" id="ARBA00004236"/>
    </source>
</evidence>
<dbReference type="PANTHER" id="PTHR30576">
    <property type="entry name" value="COLANIC BIOSYNTHESIS UDP-GLUCOSE LIPID CARRIER TRANSFERASE"/>
    <property type="match status" value="1"/>
</dbReference>
<feature type="transmembrane region" description="Helical" evidence="9">
    <location>
        <begin position="24"/>
        <end position="48"/>
    </location>
</feature>
<keyword evidence="4" id="KW-0808">Transferase</keyword>
<reference evidence="12" key="1">
    <citation type="submission" date="2017-01" db="EMBL/GenBank/DDBJ databases">
        <authorList>
            <person name="Varghese N."/>
            <person name="Submissions S."/>
        </authorList>
    </citation>
    <scope>NUCLEOTIDE SEQUENCE [LARGE SCALE GENOMIC DNA]</scope>
    <source>
        <strain evidence="12">DSM 29430</strain>
    </source>
</reference>
<dbReference type="InterPro" id="IPR003362">
    <property type="entry name" value="Bact_transf"/>
</dbReference>
<keyword evidence="3" id="KW-1003">Cell membrane</keyword>
<dbReference type="GO" id="GO:0000271">
    <property type="term" value="P:polysaccharide biosynthetic process"/>
    <property type="evidence" value="ECO:0007669"/>
    <property type="project" value="UniProtKB-KW"/>
</dbReference>
<comment type="similarity">
    <text evidence="2">Belongs to the bacterial sugar transferase family.</text>
</comment>
<evidence type="ECO:0000259" key="10">
    <source>
        <dbReference type="Pfam" id="PF02397"/>
    </source>
</evidence>
<dbReference type="RefSeq" id="WP_076449700.1">
    <property type="nucleotide sequence ID" value="NZ_FTOQ01000013.1"/>
</dbReference>
<keyword evidence="8" id="KW-0270">Exopolysaccharide synthesis</keyword>
<evidence type="ECO:0000256" key="6">
    <source>
        <dbReference type="ARBA" id="ARBA00022989"/>
    </source>
</evidence>
<evidence type="ECO:0000256" key="7">
    <source>
        <dbReference type="ARBA" id="ARBA00023136"/>
    </source>
</evidence>
<evidence type="ECO:0000256" key="3">
    <source>
        <dbReference type="ARBA" id="ARBA00022475"/>
    </source>
</evidence>
<evidence type="ECO:0000256" key="4">
    <source>
        <dbReference type="ARBA" id="ARBA00022679"/>
    </source>
</evidence>
<dbReference type="PANTHER" id="PTHR30576:SF4">
    <property type="entry name" value="UNDECAPRENYL-PHOSPHATE GALACTOSE PHOSPHOTRANSFERASE"/>
    <property type="match status" value="1"/>
</dbReference>
<evidence type="ECO:0000313" key="12">
    <source>
        <dbReference type="Proteomes" id="UP000186684"/>
    </source>
</evidence>
<keyword evidence="5 9" id="KW-0812">Transmembrane</keyword>
<keyword evidence="12" id="KW-1185">Reference proteome</keyword>
<sequence>MSITEGALFQHAPALSYGRLGKRLFDLVAASLLLVLALPLIVVLALVLRCQGGPAFFVHERVGRGGQRFGCIKLRTMLPRSDALLAAHLRQNPDAAHEWQEGRKLRCDPRVTRFGSLLRRTSLDELPQLWNVIRGEMSLVGPRPVTAEELDRYGNDLSSYLALRPGITGLWQVEARTSGCYVQRVACDRDYARALDFGGDVKILGRTALVLFAKTGS</sequence>
<dbReference type="Proteomes" id="UP000186684">
    <property type="component" value="Unassembled WGS sequence"/>
</dbReference>
<dbReference type="GO" id="GO:0005886">
    <property type="term" value="C:plasma membrane"/>
    <property type="evidence" value="ECO:0007669"/>
    <property type="project" value="UniProtKB-SubCell"/>
</dbReference>
<dbReference type="STRING" id="633194.SAMN05421759_11329"/>
<proteinExistence type="inferred from homology"/>